<feature type="signal peptide" evidence="1">
    <location>
        <begin position="1"/>
        <end position="26"/>
    </location>
</feature>
<comment type="caution">
    <text evidence="2">The sequence shown here is derived from an EMBL/GenBank/DDBJ whole genome shotgun (WGS) entry which is preliminary data.</text>
</comment>
<keyword evidence="1" id="KW-0732">Signal</keyword>
<feature type="chain" id="PRO_5024466801" description="Htaa domain-containing protein" evidence="1">
    <location>
        <begin position="27"/>
        <end position="221"/>
    </location>
</feature>
<dbReference type="RefSeq" id="WP_155357159.1">
    <property type="nucleotide sequence ID" value="NZ_BAAAHL010000038.1"/>
</dbReference>
<evidence type="ECO:0008006" key="4">
    <source>
        <dbReference type="Google" id="ProtNLM"/>
    </source>
</evidence>
<dbReference type="EMBL" id="BLAE01000033">
    <property type="protein sequence ID" value="GES11804.1"/>
    <property type="molecule type" value="Genomic_DNA"/>
</dbReference>
<gene>
    <name evidence="2" type="ORF">Amac_054010</name>
</gene>
<dbReference type="Proteomes" id="UP000331127">
    <property type="component" value="Unassembled WGS sequence"/>
</dbReference>
<reference evidence="2 3" key="1">
    <citation type="submission" date="2019-10" db="EMBL/GenBank/DDBJ databases">
        <title>Whole genome shotgun sequence of Acrocarpospora macrocephala NBRC 16266.</title>
        <authorList>
            <person name="Ichikawa N."/>
            <person name="Kimura A."/>
            <person name="Kitahashi Y."/>
            <person name="Komaki H."/>
            <person name="Oguchi A."/>
        </authorList>
    </citation>
    <scope>NUCLEOTIDE SEQUENCE [LARGE SCALE GENOMIC DNA]</scope>
    <source>
        <strain evidence="2 3">NBRC 16266</strain>
    </source>
</reference>
<organism evidence="2 3">
    <name type="scientific">Acrocarpospora macrocephala</name>
    <dbReference type="NCBI Taxonomy" id="150177"/>
    <lineage>
        <taxon>Bacteria</taxon>
        <taxon>Bacillati</taxon>
        <taxon>Actinomycetota</taxon>
        <taxon>Actinomycetes</taxon>
        <taxon>Streptosporangiales</taxon>
        <taxon>Streptosporangiaceae</taxon>
        <taxon>Acrocarpospora</taxon>
    </lineage>
</organism>
<dbReference type="AlphaFoldDB" id="A0A5M3WSG1"/>
<evidence type="ECO:0000256" key="1">
    <source>
        <dbReference type="SAM" id="SignalP"/>
    </source>
</evidence>
<evidence type="ECO:0000313" key="2">
    <source>
        <dbReference type="EMBL" id="GES11804.1"/>
    </source>
</evidence>
<keyword evidence="3" id="KW-1185">Reference proteome</keyword>
<name>A0A5M3WSG1_9ACTN</name>
<dbReference type="OrthoDB" id="3526324at2"/>
<accession>A0A5M3WSG1</accession>
<proteinExistence type="predicted"/>
<sequence length="221" mass="23358">MRTIRLIASAVAGAALAMSTVTVATAEAPRTEYCSSTQGGLYFSPWGKATVLWEPKIRELVQKYDGTWDAIKPVSRVIGADGADLGITMPIGMQHDSIGLDGRICYPGGFSITLKNGSHLRIDDGFAIRVMPCGAYARPVVNGVRATREVQLATCFAPDALASVAGIKEGGLGGGVRPWPFKVSQSLAGIINTILGERALTPGEPLFTLAPILKFTPFRAP</sequence>
<evidence type="ECO:0000313" key="3">
    <source>
        <dbReference type="Proteomes" id="UP000331127"/>
    </source>
</evidence>
<protein>
    <recommendedName>
        <fullName evidence="4">Htaa domain-containing protein</fullName>
    </recommendedName>
</protein>